<keyword evidence="1" id="KW-0812">Transmembrane</keyword>
<evidence type="ECO:0000313" key="3">
    <source>
        <dbReference type="Proteomes" id="UP001054857"/>
    </source>
</evidence>
<reference evidence="2 3" key="1">
    <citation type="journal article" date="2021" name="Sci. Rep.">
        <title>Genome sequencing of the multicellular alga Astrephomene provides insights into convergent evolution of germ-soma differentiation.</title>
        <authorList>
            <person name="Yamashita S."/>
            <person name="Yamamoto K."/>
            <person name="Matsuzaki R."/>
            <person name="Suzuki S."/>
            <person name="Yamaguchi H."/>
            <person name="Hirooka S."/>
            <person name="Minakuchi Y."/>
            <person name="Miyagishima S."/>
            <person name="Kawachi M."/>
            <person name="Toyoda A."/>
            <person name="Nozaki H."/>
        </authorList>
    </citation>
    <scope>NUCLEOTIDE SEQUENCE [LARGE SCALE GENOMIC DNA]</scope>
    <source>
        <strain evidence="2 3">NIES-4017</strain>
    </source>
</reference>
<evidence type="ECO:0000313" key="2">
    <source>
        <dbReference type="EMBL" id="GFR50101.1"/>
    </source>
</evidence>
<sequence length="485" mass="50896">MGKGKGRGGHRGGCQLDTVSALTCCLCFILFAGPILIAVGAGILSQASRDQHGRNIASIQSAVDAWLNASSPNGWQQFQKLRLFAEVAPGADAEYCKASSMELQADTVRGDVYQDDAAPLFQETQQLRFVSPGISFISAASCQMQIRLLQLLPGRTTNVTLVELTDIFYGSSYYSIQLDKAIGGPYSCPTTSDTCAYSNYAKSCAGNCQYFGGVFSCNNGGQFMCTKPSVFFDNLAVKVAYNTTADTGPSGAYLPDMAVPGPGRGANVLPAGFSRTGAPGGYPGANSSSSSSMGFGSLFQVPNMGPSGPPATFTLTVRSSADPWLTYMAVTEGSGRLGVPKRVLVGVGVLTLLVGCTGTLFWCAVSVCVWRMLCSRNRPTERPQGMAGYAWDLANRFGGSYAPALGVPVPTSGPGGYPTAQPLYAQQQPQPLGPYDYTYGGYGNPSASASQPVTGYPYPAYPAPYGQPPQYPPQPAGAYPPYPVA</sequence>
<evidence type="ECO:0000256" key="1">
    <source>
        <dbReference type="SAM" id="Phobius"/>
    </source>
</evidence>
<dbReference type="Proteomes" id="UP001054857">
    <property type="component" value="Unassembled WGS sequence"/>
</dbReference>
<gene>
    <name evidence="2" type="ORF">Agub_g12246</name>
</gene>
<protein>
    <submittedName>
        <fullName evidence="2">Uncharacterized protein</fullName>
    </submittedName>
</protein>
<comment type="caution">
    <text evidence="2">The sequence shown here is derived from an EMBL/GenBank/DDBJ whole genome shotgun (WGS) entry which is preliminary data.</text>
</comment>
<keyword evidence="3" id="KW-1185">Reference proteome</keyword>
<keyword evidence="1" id="KW-0472">Membrane</keyword>
<feature type="non-terminal residue" evidence="2">
    <location>
        <position position="1"/>
    </location>
</feature>
<feature type="transmembrane region" description="Helical" evidence="1">
    <location>
        <begin position="20"/>
        <end position="44"/>
    </location>
</feature>
<dbReference type="EMBL" id="BMAR01000035">
    <property type="protein sequence ID" value="GFR50101.1"/>
    <property type="molecule type" value="Genomic_DNA"/>
</dbReference>
<accession>A0AAD3E2D8</accession>
<proteinExistence type="predicted"/>
<name>A0AAD3E2D8_9CHLO</name>
<keyword evidence="1" id="KW-1133">Transmembrane helix</keyword>
<dbReference type="AlphaFoldDB" id="A0AAD3E2D8"/>
<organism evidence="2 3">
    <name type="scientific">Astrephomene gubernaculifera</name>
    <dbReference type="NCBI Taxonomy" id="47775"/>
    <lineage>
        <taxon>Eukaryota</taxon>
        <taxon>Viridiplantae</taxon>
        <taxon>Chlorophyta</taxon>
        <taxon>core chlorophytes</taxon>
        <taxon>Chlorophyceae</taxon>
        <taxon>CS clade</taxon>
        <taxon>Chlamydomonadales</taxon>
        <taxon>Astrephomenaceae</taxon>
        <taxon>Astrephomene</taxon>
    </lineage>
</organism>
<feature type="transmembrane region" description="Helical" evidence="1">
    <location>
        <begin position="343"/>
        <end position="373"/>
    </location>
</feature>